<dbReference type="InterPro" id="IPR022037">
    <property type="entry name" value="DUF3606"/>
</dbReference>
<dbReference type="RefSeq" id="WP_091722939.1">
    <property type="nucleotide sequence ID" value="NZ_FNHS01000035.1"/>
</dbReference>
<name>A0A1H0LFT6_9HYPH</name>
<dbReference type="Proteomes" id="UP000198704">
    <property type="component" value="Unassembled WGS sequence"/>
</dbReference>
<keyword evidence="2" id="KW-1185">Reference proteome</keyword>
<protein>
    <submittedName>
        <fullName evidence="1">Uncharacterized protein</fullName>
    </submittedName>
</protein>
<dbReference type="OrthoDB" id="8001215at2"/>
<dbReference type="Pfam" id="PF12244">
    <property type="entry name" value="DUF3606"/>
    <property type="match status" value="1"/>
</dbReference>
<evidence type="ECO:0000313" key="1">
    <source>
        <dbReference type="EMBL" id="SDO66840.1"/>
    </source>
</evidence>
<sequence>MRTELPDKAHIDMFDRAARALWALRFGGTEARLRKAVRMVGSRATSVAACLGQSVR</sequence>
<dbReference type="EMBL" id="FNHS01000035">
    <property type="protein sequence ID" value="SDO66840.1"/>
    <property type="molecule type" value="Genomic_DNA"/>
</dbReference>
<accession>A0A1H0LFT6</accession>
<proteinExistence type="predicted"/>
<evidence type="ECO:0000313" key="2">
    <source>
        <dbReference type="Proteomes" id="UP000198704"/>
    </source>
</evidence>
<reference evidence="2" key="1">
    <citation type="submission" date="2016-10" db="EMBL/GenBank/DDBJ databases">
        <authorList>
            <person name="Varghese N."/>
            <person name="Submissions S."/>
        </authorList>
    </citation>
    <scope>NUCLEOTIDE SEQUENCE [LARGE SCALE GENOMIC DNA]</scope>
    <source>
        <strain evidence="2">BL47</strain>
    </source>
</reference>
<organism evidence="1 2">
    <name type="scientific">Methylobacterium phyllostachyos</name>
    <dbReference type="NCBI Taxonomy" id="582672"/>
    <lineage>
        <taxon>Bacteria</taxon>
        <taxon>Pseudomonadati</taxon>
        <taxon>Pseudomonadota</taxon>
        <taxon>Alphaproteobacteria</taxon>
        <taxon>Hyphomicrobiales</taxon>
        <taxon>Methylobacteriaceae</taxon>
        <taxon>Methylobacterium</taxon>
    </lineage>
</organism>
<dbReference type="AlphaFoldDB" id="A0A1H0LFT6"/>
<gene>
    <name evidence="1" type="ORF">SAMN05216360_1353</name>
</gene>